<dbReference type="OrthoDB" id="66462at2759"/>
<organism evidence="1">
    <name type="scientific">Aphanomyces invadans</name>
    <dbReference type="NCBI Taxonomy" id="157072"/>
    <lineage>
        <taxon>Eukaryota</taxon>
        <taxon>Sar</taxon>
        <taxon>Stramenopiles</taxon>
        <taxon>Oomycota</taxon>
        <taxon>Saprolegniomycetes</taxon>
        <taxon>Saprolegniales</taxon>
        <taxon>Verrucalvaceae</taxon>
        <taxon>Aphanomyces</taxon>
    </lineage>
</organism>
<dbReference type="EMBL" id="KI913954">
    <property type="protein sequence ID" value="ETW07335.1"/>
    <property type="molecule type" value="Genomic_DNA"/>
</dbReference>
<dbReference type="GeneID" id="20078924"/>
<gene>
    <name evidence="1" type="ORF">H310_01874</name>
</gene>
<dbReference type="RefSeq" id="XP_008863428.1">
    <property type="nucleotide sequence ID" value="XM_008865206.1"/>
</dbReference>
<reference evidence="1" key="1">
    <citation type="submission" date="2013-12" db="EMBL/GenBank/DDBJ databases">
        <title>The Genome Sequence of Aphanomyces invadans NJM9701.</title>
        <authorList>
            <consortium name="The Broad Institute Genomics Platform"/>
            <person name="Russ C."/>
            <person name="Tyler B."/>
            <person name="van West P."/>
            <person name="Dieguez-Uribeondo J."/>
            <person name="Young S.K."/>
            <person name="Zeng Q."/>
            <person name="Gargeya S."/>
            <person name="Fitzgerald M."/>
            <person name="Abouelleil A."/>
            <person name="Alvarado L."/>
            <person name="Chapman S.B."/>
            <person name="Gainer-Dewar J."/>
            <person name="Goldberg J."/>
            <person name="Griggs A."/>
            <person name="Gujja S."/>
            <person name="Hansen M."/>
            <person name="Howarth C."/>
            <person name="Imamovic A."/>
            <person name="Ireland A."/>
            <person name="Larimer J."/>
            <person name="McCowan C."/>
            <person name="Murphy C."/>
            <person name="Pearson M."/>
            <person name="Poon T.W."/>
            <person name="Priest M."/>
            <person name="Roberts A."/>
            <person name="Saif S."/>
            <person name="Shea T."/>
            <person name="Sykes S."/>
            <person name="Wortman J."/>
            <person name="Nusbaum C."/>
            <person name="Birren B."/>
        </authorList>
    </citation>
    <scope>NUCLEOTIDE SEQUENCE [LARGE SCALE GENOMIC DNA]</scope>
    <source>
        <strain evidence="1">NJM9701</strain>
    </source>
</reference>
<dbReference type="AlphaFoldDB" id="A0A024UMD0"/>
<protein>
    <submittedName>
        <fullName evidence="1">Uncharacterized protein</fullName>
    </submittedName>
</protein>
<name>A0A024UMD0_9STRA</name>
<sequence>MVDICGAKDVGQCSPRKKLVQAQLKDRALREEDATAKDGGGGSAKCSIVDDVYDSDIGTPLLDQTSSIRASVLSANEQNHLPISLPNLCDPPPKLARQVSETYVRELLGEAQAKAATAREAQDACK</sequence>
<evidence type="ECO:0000313" key="1">
    <source>
        <dbReference type="EMBL" id="ETW07335.1"/>
    </source>
</evidence>
<dbReference type="VEuPathDB" id="FungiDB:H310_01874"/>
<accession>A0A024UMD0</accession>
<proteinExistence type="predicted"/>